<evidence type="ECO:0000313" key="2">
    <source>
        <dbReference type="EMBL" id="MBA6116798.1"/>
    </source>
</evidence>
<proteinExistence type="predicted"/>
<keyword evidence="1" id="KW-1133">Transmembrane helix</keyword>
<evidence type="ECO:0000256" key="1">
    <source>
        <dbReference type="SAM" id="Phobius"/>
    </source>
</evidence>
<evidence type="ECO:0008006" key="4">
    <source>
        <dbReference type="Google" id="ProtNLM"/>
    </source>
</evidence>
<dbReference type="RefSeq" id="WP_176516752.1">
    <property type="nucleotide sequence ID" value="NZ_JACGDG010000011.1"/>
</dbReference>
<comment type="caution">
    <text evidence="2">The sequence shown here is derived from an EMBL/GenBank/DDBJ whole genome shotgun (WGS) entry which is preliminary data.</text>
</comment>
<keyword evidence="1" id="KW-0472">Membrane</keyword>
<dbReference type="Proteomes" id="UP000553948">
    <property type="component" value="Unassembled WGS sequence"/>
</dbReference>
<protein>
    <recommendedName>
        <fullName evidence="4">Transmembrane protein</fullName>
    </recommendedName>
</protein>
<name>A0A7W2L1J5_PSEPU</name>
<reference evidence="2 3" key="1">
    <citation type="submission" date="2020-07" db="EMBL/GenBank/DDBJ databases">
        <title>Diversity of carbapenemase encoding genes among Pseudomonas putida group clinical isolates in a tertiary Brazilian hospital.</title>
        <authorList>
            <person name="Alberto-Lei F."/>
            <person name="Nodari C.S."/>
            <person name="Streling A.P."/>
            <person name="Paulino J.T."/>
            <person name="Bessa-Neto F.O."/>
            <person name="Cayo R."/>
            <person name="Gales A.C."/>
        </authorList>
    </citation>
    <scope>NUCLEOTIDE SEQUENCE [LARGE SCALE GENOMIC DNA]</scope>
    <source>
        <strain evidence="2 3">12464</strain>
    </source>
</reference>
<dbReference type="EMBL" id="JACGDG010000011">
    <property type="protein sequence ID" value="MBA6116798.1"/>
    <property type="molecule type" value="Genomic_DNA"/>
</dbReference>
<feature type="transmembrane region" description="Helical" evidence="1">
    <location>
        <begin position="20"/>
        <end position="42"/>
    </location>
</feature>
<dbReference type="PROSITE" id="PS51257">
    <property type="entry name" value="PROKAR_LIPOPROTEIN"/>
    <property type="match status" value="1"/>
</dbReference>
<feature type="transmembrane region" description="Helical" evidence="1">
    <location>
        <begin position="107"/>
        <end position="131"/>
    </location>
</feature>
<sequence length="186" mass="21161">MKKNQTHRRSGDPSPLKIRLTALIFIPMSLVACGLALYWLSYDILPLFGRIYRDAPIVETPYLGFFLLMGPPGLLYLIVASALAAWNGKRFDPPRNSKLYRFQSLMLAVSIKTAVFVAPALIAITTLTLMWRDYSPCPKLLISGSGWQLFWVNDDKVCFKPEYYINDHWPCKKENGKEICVQADGR</sequence>
<gene>
    <name evidence="2" type="ORF">H4C47_13765</name>
</gene>
<accession>A0A7W2L1J5</accession>
<keyword evidence="1" id="KW-0812">Transmembrane</keyword>
<dbReference type="AlphaFoldDB" id="A0A7W2L1J5"/>
<organism evidence="2 3">
    <name type="scientific">Pseudomonas putida</name>
    <name type="common">Arthrobacter siderocapsulatus</name>
    <dbReference type="NCBI Taxonomy" id="303"/>
    <lineage>
        <taxon>Bacteria</taxon>
        <taxon>Pseudomonadati</taxon>
        <taxon>Pseudomonadota</taxon>
        <taxon>Gammaproteobacteria</taxon>
        <taxon>Pseudomonadales</taxon>
        <taxon>Pseudomonadaceae</taxon>
        <taxon>Pseudomonas</taxon>
    </lineage>
</organism>
<feature type="transmembrane region" description="Helical" evidence="1">
    <location>
        <begin position="62"/>
        <end position="86"/>
    </location>
</feature>
<evidence type="ECO:0000313" key="3">
    <source>
        <dbReference type="Proteomes" id="UP000553948"/>
    </source>
</evidence>